<dbReference type="GO" id="GO:0004175">
    <property type="term" value="F:endopeptidase activity"/>
    <property type="evidence" value="ECO:0007669"/>
    <property type="project" value="UniProtKB-ARBA"/>
</dbReference>
<dbReference type="Pfam" id="PF02517">
    <property type="entry name" value="Rce1-like"/>
    <property type="match status" value="1"/>
</dbReference>
<dbReference type="RefSeq" id="WP_197743711.1">
    <property type="nucleotide sequence ID" value="NZ_LR778175.1"/>
</dbReference>
<feature type="transmembrane region" description="Helical" evidence="1">
    <location>
        <begin position="200"/>
        <end position="222"/>
    </location>
</feature>
<dbReference type="PANTHER" id="PTHR36435:SF1">
    <property type="entry name" value="CAAX AMINO TERMINAL PROTEASE FAMILY PROTEIN"/>
    <property type="match status" value="1"/>
</dbReference>
<evidence type="ECO:0000313" key="3">
    <source>
        <dbReference type="EMBL" id="CAB1276032.1"/>
    </source>
</evidence>
<reference evidence="3 4" key="1">
    <citation type="submission" date="2020-03" db="EMBL/GenBank/DDBJ databases">
        <authorList>
            <person name="Picone N."/>
        </authorList>
    </citation>
    <scope>NUCLEOTIDE SEQUENCE [LARGE SCALE GENOMIC DNA]</scope>
    <source>
        <strain evidence="3">NSCAC1</strain>
    </source>
</reference>
<feature type="transmembrane region" description="Helical" evidence="1">
    <location>
        <begin position="33"/>
        <end position="57"/>
    </location>
</feature>
<keyword evidence="1" id="KW-0472">Membrane</keyword>
<dbReference type="AlphaFoldDB" id="A0A7G1QAH9"/>
<feature type="transmembrane region" description="Helical" evidence="1">
    <location>
        <begin position="78"/>
        <end position="102"/>
    </location>
</feature>
<dbReference type="EMBL" id="LR778175">
    <property type="protein sequence ID" value="CAB1276032.1"/>
    <property type="molecule type" value="Genomic_DNA"/>
</dbReference>
<dbReference type="InterPro" id="IPR003675">
    <property type="entry name" value="Rce1/LyrA-like_dom"/>
</dbReference>
<organism evidence="3 4">
    <name type="scientific">Candidatus Nitrosacidococcus tergens</name>
    <dbReference type="NCBI Taxonomy" id="553981"/>
    <lineage>
        <taxon>Bacteria</taxon>
        <taxon>Pseudomonadati</taxon>
        <taxon>Pseudomonadota</taxon>
        <taxon>Gammaproteobacteria</taxon>
        <taxon>Chromatiales</taxon>
        <taxon>Chromatiaceae</taxon>
        <taxon>Candidatus Nitrosacidococcus</taxon>
    </lineage>
</organism>
<protein>
    <submittedName>
        <fullName evidence="3">Abortive infection protein</fullName>
    </submittedName>
</protein>
<feature type="transmembrane region" description="Helical" evidence="1">
    <location>
        <begin position="7"/>
        <end position="27"/>
    </location>
</feature>
<keyword evidence="1" id="KW-0812">Transmembrane</keyword>
<keyword evidence="4" id="KW-1185">Reference proteome</keyword>
<feature type="domain" description="CAAX prenyl protease 2/Lysostaphin resistance protein A-like" evidence="2">
    <location>
        <begin position="123"/>
        <end position="212"/>
    </location>
</feature>
<dbReference type="Proteomes" id="UP000516072">
    <property type="component" value="Chromosome"/>
</dbReference>
<dbReference type="KEGG" id="ntg:NSCAC_0965"/>
<evidence type="ECO:0000259" key="2">
    <source>
        <dbReference type="Pfam" id="PF02517"/>
    </source>
</evidence>
<keyword evidence="1" id="KW-1133">Transmembrane helix</keyword>
<sequence>MNRSQAWADIFFTLALVGISAIAVKWLGTFITAHQLFVLLILQGITILSGIKILLVYRNQNWQYIKLQPLRLNHILQAFIVLGSGIGVNILLNVFIALFNMPLLEQHLSQLQTIANQLDNDLSVLELSFMMLFVGIYEEIMARGVLLNRCSIALGSTHKGILLSSLLFGLGHLYQGWIGVVQTGLFGMVLAFFTIRWNTLWPAIFAHGSLNTLSLIALGYLAP</sequence>
<name>A0A7G1QAH9_9GAMM</name>
<evidence type="ECO:0000256" key="1">
    <source>
        <dbReference type="SAM" id="Phobius"/>
    </source>
</evidence>
<dbReference type="GO" id="GO:0080120">
    <property type="term" value="P:CAAX-box protein maturation"/>
    <property type="evidence" value="ECO:0007669"/>
    <property type="project" value="UniProtKB-ARBA"/>
</dbReference>
<dbReference type="PANTHER" id="PTHR36435">
    <property type="entry name" value="SLR1288 PROTEIN"/>
    <property type="match status" value="1"/>
</dbReference>
<proteinExistence type="predicted"/>
<evidence type="ECO:0000313" key="4">
    <source>
        <dbReference type="Proteomes" id="UP000516072"/>
    </source>
</evidence>
<dbReference type="InterPro" id="IPR052710">
    <property type="entry name" value="CAAX_protease"/>
</dbReference>
<feature type="transmembrane region" description="Helical" evidence="1">
    <location>
        <begin position="176"/>
        <end position="193"/>
    </location>
</feature>
<gene>
    <name evidence="3" type="ORF">NSCAC_0965</name>
</gene>
<accession>A0A7G1QAH9</accession>